<dbReference type="SUPFAM" id="SSF46894">
    <property type="entry name" value="C-terminal effector domain of the bipartite response regulators"/>
    <property type="match status" value="1"/>
</dbReference>
<dbReference type="GO" id="GO:0003677">
    <property type="term" value="F:DNA binding"/>
    <property type="evidence" value="ECO:0007669"/>
    <property type="project" value="UniProtKB-KW"/>
</dbReference>
<accession>A0A1H0X333</accession>
<evidence type="ECO:0000313" key="6">
    <source>
        <dbReference type="Proteomes" id="UP000199691"/>
    </source>
</evidence>
<gene>
    <name evidence="5" type="ORF">SAMN05421507_1302</name>
</gene>
<organism evidence="5 6">
    <name type="scientific">Lentzea jiangxiensis</name>
    <dbReference type="NCBI Taxonomy" id="641025"/>
    <lineage>
        <taxon>Bacteria</taxon>
        <taxon>Bacillati</taxon>
        <taxon>Actinomycetota</taxon>
        <taxon>Actinomycetes</taxon>
        <taxon>Pseudonocardiales</taxon>
        <taxon>Pseudonocardiaceae</taxon>
        <taxon>Lentzea</taxon>
    </lineage>
</organism>
<dbReference type="InterPro" id="IPR016032">
    <property type="entry name" value="Sig_transdc_resp-reg_C-effctor"/>
</dbReference>
<dbReference type="PRINTS" id="PR00038">
    <property type="entry name" value="HTHLUXR"/>
</dbReference>
<feature type="domain" description="HTH luxR-type" evidence="4">
    <location>
        <begin position="595"/>
        <end position="659"/>
    </location>
</feature>
<dbReference type="CDD" id="cd06170">
    <property type="entry name" value="LuxR_C_like"/>
    <property type="match status" value="1"/>
</dbReference>
<keyword evidence="3" id="KW-0804">Transcription</keyword>
<name>A0A1H0X333_9PSEU</name>
<sequence length="659" mass="69998">MVAPLRPGLVDAAVRRAGGLLVGREREIAVLTDAISGGVRSCVVHGATGMGKSALLSVASSIAVRSGLRPVRGLRALAGVDSHTVLVVDDVERLSGEETERLARFRGVVLVAGDCDPDTLPVVDAVRVPVGPVGAAAVAEMLRRRCDAEVSPELAELCLEFSGGAPGVLSDVLDVVADVSVSSLRALLPGLRLPRLLRAVRRSWEALDADAVAVARALSVLGTASLDVLGEVAGTGSFRTLAAFERLVDARLARGEPMRVRSPALRHAIRHEMAPEPRERLHRAAAEVMHRRSDPPAAVAEHVVACAEPLGARWVAPLLLGAARLHRAAGRPEHAVRCLRAALREPLDAGVAAEVAVAAAELHLRCGIAPGAGELARQRPVARAWVDAVVLDWQCDEDVLSLGETPVVPADPERVLRSLPPSGPVVPSLALAGLALLRTGSEHVLLELAPLVRPKLVGAEHDWLTAWEMWAHRARGDHAEVSRLMRELARASPLRGCVALGAAAFVASCVDVRRPGEAREMLVHLGYTGTLPPAWACDLLLHQRARMHLALGSPRAAVADAERAGATEVVQQARAALSRPALSRPALSRPARPVRSAAWDELTPHESRIVLLALQGRTNREIAERFGVTRRAVELHLTRVYRKAGIGRRVQLSSVFGAG</sequence>
<dbReference type="InterPro" id="IPR027417">
    <property type="entry name" value="P-loop_NTPase"/>
</dbReference>
<evidence type="ECO:0000259" key="4">
    <source>
        <dbReference type="PROSITE" id="PS50043"/>
    </source>
</evidence>
<dbReference type="Proteomes" id="UP000199691">
    <property type="component" value="Unassembled WGS sequence"/>
</dbReference>
<dbReference type="InterPro" id="IPR036388">
    <property type="entry name" value="WH-like_DNA-bd_sf"/>
</dbReference>
<dbReference type="InterPro" id="IPR000792">
    <property type="entry name" value="Tscrpt_reg_LuxR_C"/>
</dbReference>
<keyword evidence="2" id="KW-0238">DNA-binding</keyword>
<evidence type="ECO:0000313" key="5">
    <source>
        <dbReference type="EMBL" id="SDP97135.1"/>
    </source>
</evidence>
<evidence type="ECO:0000256" key="2">
    <source>
        <dbReference type="ARBA" id="ARBA00023125"/>
    </source>
</evidence>
<dbReference type="PANTHER" id="PTHR44688:SF16">
    <property type="entry name" value="DNA-BINDING TRANSCRIPTIONAL ACTIVATOR DEVR_DOSR"/>
    <property type="match status" value="1"/>
</dbReference>
<proteinExistence type="predicted"/>
<dbReference type="RefSeq" id="WP_245734242.1">
    <property type="nucleotide sequence ID" value="NZ_FNIX01000030.1"/>
</dbReference>
<keyword evidence="1" id="KW-0805">Transcription regulation</keyword>
<dbReference type="EMBL" id="FNIX01000030">
    <property type="protein sequence ID" value="SDP97135.1"/>
    <property type="molecule type" value="Genomic_DNA"/>
</dbReference>
<keyword evidence="6" id="KW-1185">Reference proteome</keyword>
<evidence type="ECO:0000256" key="1">
    <source>
        <dbReference type="ARBA" id="ARBA00023015"/>
    </source>
</evidence>
<protein>
    <submittedName>
        <fullName evidence="5">Regulatory protein, luxR family</fullName>
    </submittedName>
</protein>
<dbReference type="PROSITE" id="PS50043">
    <property type="entry name" value="HTH_LUXR_2"/>
    <property type="match status" value="1"/>
</dbReference>
<evidence type="ECO:0000256" key="3">
    <source>
        <dbReference type="ARBA" id="ARBA00023163"/>
    </source>
</evidence>
<reference evidence="6" key="1">
    <citation type="submission" date="2016-10" db="EMBL/GenBank/DDBJ databases">
        <authorList>
            <person name="Varghese N."/>
            <person name="Submissions S."/>
        </authorList>
    </citation>
    <scope>NUCLEOTIDE SEQUENCE [LARGE SCALE GENOMIC DNA]</scope>
    <source>
        <strain evidence="6">CGMCC 4.6609</strain>
    </source>
</reference>
<dbReference type="Pfam" id="PF00196">
    <property type="entry name" value="GerE"/>
    <property type="match status" value="1"/>
</dbReference>
<dbReference type="Gene3D" id="1.10.10.10">
    <property type="entry name" value="Winged helix-like DNA-binding domain superfamily/Winged helix DNA-binding domain"/>
    <property type="match status" value="1"/>
</dbReference>
<dbReference type="AlphaFoldDB" id="A0A1H0X333"/>
<dbReference type="SMART" id="SM00421">
    <property type="entry name" value="HTH_LUXR"/>
    <property type="match status" value="1"/>
</dbReference>
<dbReference type="PANTHER" id="PTHR44688">
    <property type="entry name" value="DNA-BINDING TRANSCRIPTIONAL ACTIVATOR DEVR_DOSR"/>
    <property type="match status" value="1"/>
</dbReference>
<dbReference type="STRING" id="641025.SAMN05421507_1302"/>
<dbReference type="GO" id="GO:0006355">
    <property type="term" value="P:regulation of DNA-templated transcription"/>
    <property type="evidence" value="ECO:0007669"/>
    <property type="project" value="InterPro"/>
</dbReference>
<dbReference type="SUPFAM" id="SSF52540">
    <property type="entry name" value="P-loop containing nucleoside triphosphate hydrolases"/>
    <property type="match status" value="1"/>
</dbReference>